<gene>
    <name evidence="8" type="ORF">OC842_001988</name>
</gene>
<feature type="compositionally biased region" description="Basic and acidic residues" evidence="6">
    <location>
        <begin position="130"/>
        <end position="142"/>
    </location>
</feature>
<feature type="compositionally biased region" description="Polar residues" evidence="6">
    <location>
        <begin position="166"/>
        <end position="179"/>
    </location>
</feature>
<evidence type="ECO:0000313" key="8">
    <source>
        <dbReference type="EMBL" id="KAK0536404.1"/>
    </source>
</evidence>
<evidence type="ECO:0000256" key="2">
    <source>
        <dbReference type="ARBA" id="ARBA00022692"/>
    </source>
</evidence>
<feature type="compositionally biased region" description="Basic and acidic residues" evidence="6">
    <location>
        <begin position="621"/>
        <end position="631"/>
    </location>
</feature>
<dbReference type="EMBL" id="JAPDMQ010000077">
    <property type="protein sequence ID" value="KAK0536404.1"/>
    <property type="molecule type" value="Genomic_DNA"/>
</dbReference>
<evidence type="ECO:0000313" key="9">
    <source>
        <dbReference type="Proteomes" id="UP001176521"/>
    </source>
</evidence>
<feature type="region of interest" description="Disordered" evidence="6">
    <location>
        <begin position="379"/>
        <end position="401"/>
    </location>
</feature>
<comment type="caution">
    <text evidence="8">The sequence shown here is derived from an EMBL/GenBank/DDBJ whole genome shotgun (WGS) entry which is preliminary data.</text>
</comment>
<feature type="compositionally biased region" description="Basic and acidic residues" evidence="6">
    <location>
        <begin position="593"/>
        <end position="614"/>
    </location>
</feature>
<feature type="compositionally biased region" description="Basic and acidic residues" evidence="6">
    <location>
        <begin position="391"/>
        <end position="401"/>
    </location>
</feature>
<feature type="region of interest" description="Disordered" evidence="6">
    <location>
        <begin position="878"/>
        <end position="899"/>
    </location>
</feature>
<dbReference type="PROSITE" id="PS51469">
    <property type="entry name" value="SUN"/>
    <property type="match status" value="1"/>
</dbReference>
<name>A0AAN6GE02_9BASI</name>
<feature type="domain" description="SUN" evidence="7">
    <location>
        <begin position="691"/>
        <end position="945"/>
    </location>
</feature>
<evidence type="ECO:0000256" key="1">
    <source>
        <dbReference type="ARBA" id="ARBA00004370"/>
    </source>
</evidence>
<evidence type="ECO:0000256" key="4">
    <source>
        <dbReference type="ARBA" id="ARBA00023136"/>
    </source>
</evidence>
<feature type="compositionally biased region" description="Acidic residues" evidence="6">
    <location>
        <begin position="143"/>
        <end position="154"/>
    </location>
</feature>
<proteinExistence type="predicted"/>
<dbReference type="PANTHER" id="PTHR12911">
    <property type="entry name" value="SAD1/UNC-84-LIKE PROTEIN-RELATED"/>
    <property type="match status" value="1"/>
</dbReference>
<evidence type="ECO:0000256" key="5">
    <source>
        <dbReference type="SAM" id="Coils"/>
    </source>
</evidence>
<feature type="region of interest" description="Disordered" evidence="6">
    <location>
        <begin position="591"/>
        <end position="660"/>
    </location>
</feature>
<feature type="coiled-coil region" evidence="5">
    <location>
        <begin position="304"/>
        <end position="378"/>
    </location>
</feature>
<organism evidence="8 9">
    <name type="scientific">Tilletia horrida</name>
    <dbReference type="NCBI Taxonomy" id="155126"/>
    <lineage>
        <taxon>Eukaryota</taxon>
        <taxon>Fungi</taxon>
        <taxon>Dikarya</taxon>
        <taxon>Basidiomycota</taxon>
        <taxon>Ustilaginomycotina</taxon>
        <taxon>Exobasidiomycetes</taxon>
        <taxon>Tilletiales</taxon>
        <taxon>Tilletiaceae</taxon>
        <taxon>Tilletia</taxon>
    </lineage>
</organism>
<keyword evidence="4" id="KW-0472">Membrane</keyword>
<keyword evidence="5" id="KW-0175">Coiled coil</keyword>
<protein>
    <recommendedName>
        <fullName evidence="7">SUN domain-containing protein</fullName>
    </recommendedName>
</protein>
<dbReference type="InterPro" id="IPR012919">
    <property type="entry name" value="SUN_dom"/>
</dbReference>
<feature type="compositionally biased region" description="Polar residues" evidence="6">
    <location>
        <begin position="12"/>
        <end position="34"/>
    </location>
</feature>
<dbReference type="InterPro" id="IPR045119">
    <property type="entry name" value="SUN1-5"/>
</dbReference>
<keyword evidence="9" id="KW-1185">Reference proteome</keyword>
<accession>A0AAN6GE02</accession>
<dbReference type="GO" id="GO:0016020">
    <property type="term" value="C:membrane"/>
    <property type="evidence" value="ECO:0007669"/>
    <property type="project" value="UniProtKB-SubCell"/>
</dbReference>
<feature type="compositionally biased region" description="Basic and acidic residues" evidence="6">
    <location>
        <begin position="647"/>
        <end position="660"/>
    </location>
</feature>
<dbReference type="Gene3D" id="2.60.120.260">
    <property type="entry name" value="Galactose-binding domain-like"/>
    <property type="match status" value="1"/>
</dbReference>
<dbReference type="GO" id="GO:0043495">
    <property type="term" value="F:protein-membrane adaptor activity"/>
    <property type="evidence" value="ECO:0007669"/>
    <property type="project" value="TreeGrafter"/>
</dbReference>
<dbReference type="AlphaFoldDB" id="A0AAN6GE02"/>
<dbReference type="GO" id="GO:0005635">
    <property type="term" value="C:nuclear envelope"/>
    <property type="evidence" value="ECO:0007669"/>
    <property type="project" value="TreeGrafter"/>
</dbReference>
<evidence type="ECO:0000256" key="6">
    <source>
        <dbReference type="SAM" id="MobiDB-lite"/>
    </source>
</evidence>
<reference evidence="8" key="1">
    <citation type="journal article" date="2023" name="PhytoFront">
        <title>Draft Genome Resources of Seven Strains of Tilletia horrida, Causal Agent of Kernel Smut of Rice.</title>
        <authorList>
            <person name="Khanal S."/>
            <person name="Antony Babu S."/>
            <person name="Zhou X.G."/>
        </authorList>
    </citation>
    <scope>NUCLEOTIDE SEQUENCE</scope>
    <source>
        <strain evidence="8">TX3</strain>
    </source>
</reference>
<dbReference type="PANTHER" id="PTHR12911:SF8">
    <property type="entry name" value="KLAROID PROTEIN-RELATED"/>
    <property type="match status" value="1"/>
</dbReference>
<keyword evidence="2" id="KW-0812">Transmembrane</keyword>
<evidence type="ECO:0000256" key="3">
    <source>
        <dbReference type="ARBA" id="ARBA00022989"/>
    </source>
</evidence>
<dbReference type="Pfam" id="PF07738">
    <property type="entry name" value="Sad1_UNC"/>
    <property type="match status" value="2"/>
</dbReference>
<keyword evidence="3" id="KW-1133">Transmembrane helix</keyword>
<dbReference type="Proteomes" id="UP001176521">
    <property type="component" value="Unassembled WGS sequence"/>
</dbReference>
<comment type="subcellular location">
    <subcellularLocation>
        <location evidence="1">Membrane</location>
    </subcellularLocation>
</comment>
<sequence>MADRSAGEASADLSQNASTSATRGVSSFFLSQNTRSRRGPRNSGASSLALREDDGDDSLASRAGQHQRSQRNLADLSALTNESDEEEDGQGDQNFSREAAYANRLDASAAHIGHLLRKGTGSGKGKGKSRRLDDDAEYQHGEGDEEEEDEDEMSDPNGHKRKHGQRSNQNGSAASSSRNAPVAPSTREVEEVVPVRNRATYARAQNDRALPEQDQPGWRFAPRFASSALSVIRNNSVHILLGLALITYLQLYRGGKGSTPGLSLSPDAHSSLLRTTSKLSQRLSHVESQMAKFGKVQGAHSKTLTSLTDRLSSLELSAQETEEHVRRWKAELKGERSKEEAQLKRWKEEVEQALKDERGLLEQEIAKLEAVLKRRQRAADAVSTSTSSKSPSDEEWKEAQNHFSKHDAELLRLKHRLQTVETDISTTQAELSALDKRSQVAQARTQEALKLILDDPTSWLAGYLPSLVPVRWESSTVQKAKGKGARERELRIDEAFWIDLRGHFASRKELAEVKDAKPSAVSEPIPKAADIIRQMSKEAKYAASQEAQRVLDNSITDGVLLDRSAFLVLLEKEIQTASTALEQKLHVVQQGITREKRDREGAIDELRSSQRDLAEGVSSTDPKRVASKDGSRWGLSWGSSGNEGGPEAEKRGDAAHEQDPTSRVIELIDQALETYSLDRLGRPDFALWSAGARVLPALTSPTFGQGHAATSVKSTNFWNWPWGGRKDASTQAEARQPAAALGRGRPPVTALHPDTSPGMCWAFAGTRGTLGFELARSSVRVTHVTIEHAPERLLAGNGAGSALGSAPRLLHVWGRVVGGPVEQTRVQAFIARQGVSHSRSELRSSGSSAAEKDDDFQLDGAKAGQWIRLGRFEYGTAPSSTATARMGGSRKSSPAGHPHIQTFEVDPAVVALDVAVDAVQVVVLSNHGNKAYTCLYRVRIHGNSDGDASGSDDETNPRGWV</sequence>
<feature type="region of interest" description="Disordered" evidence="6">
    <location>
        <begin position="1"/>
        <end position="197"/>
    </location>
</feature>
<evidence type="ECO:0000259" key="7">
    <source>
        <dbReference type="PROSITE" id="PS51469"/>
    </source>
</evidence>